<dbReference type="AlphaFoldDB" id="A0AAW8PXM0"/>
<gene>
    <name evidence="2" type="ORF">QX249_10010</name>
</gene>
<organism evidence="2 3">
    <name type="scientific">Vibrio parahaemolyticus</name>
    <dbReference type="NCBI Taxonomy" id="670"/>
    <lineage>
        <taxon>Bacteria</taxon>
        <taxon>Pseudomonadati</taxon>
        <taxon>Pseudomonadota</taxon>
        <taxon>Gammaproteobacteria</taxon>
        <taxon>Vibrionales</taxon>
        <taxon>Vibrionaceae</taxon>
        <taxon>Vibrio</taxon>
    </lineage>
</organism>
<keyword evidence="1" id="KW-0175">Coiled coil</keyword>
<evidence type="ECO:0000256" key="1">
    <source>
        <dbReference type="SAM" id="Coils"/>
    </source>
</evidence>
<protein>
    <submittedName>
        <fullName evidence="2">Uncharacterized protein</fullName>
    </submittedName>
</protein>
<dbReference type="EMBL" id="JAUHGG010000003">
    <property type="protein sequence ID" value="MDS1820992.1"/>
    <property type="molecule type" value="Genomic_DNA"/>
</dbReference>
<sequence>MALITVTSRIGELKLLQIARPITAEDLVLNTTSPMDDPRYVGGSIYTSLTGKLKQDVALELLSILETPMCEKGKFLSHREPATHLVLSGGENPETHMDVVLLAEVPCSMRGVKRENQQKRLDEATAKLKELAEKNKEAALTKLVESLNSNLEAMVNNINCEFQERVKSIVVDLNVSDQWFEENLSEEEQVGISLQEQASAEIRAQIDELQAKLKESKDAIYKTKRNALTTKLKDSLCDDGKTMVDALSNVEKEKSFADTFSFN</sequence>
<accession>A0AAW8PXM0</accession>
<proteinExistence type="predicted"/>
<reference evidence="2" key="1">
    <citation type="submission" date="2023-06" db="EMBL/GenBank/DDBJ databases">
        <title>Genomic Diversity of Vibrio spp. and Metagenomic Analysis of Pathogens in Florida Gulf Coastal Waters Following Hurricane Ian.</title>
        <authorList>
            <person name="Brumfield K.D."/>
        </authorList>
    </citation>
    <scope>NUCLEOTIDE SEQUENCE</scope>
    <source>
        <strain evidence="2">WBS2B-138</strain>
    </source>
</reference>
<comment type="caution">
    <text evidence="2">The sequence shown here is derived from an EMBL/GenBank/DDBJ whole genome shotgun (WGS) entry which is preliminary data.</text>
</comment>
<dbReference type="Proteomes" id="UP001253193">
    <property type="component" value="Unassembled WGS sequence"/>
</dbReference>
<dbReference type="RefSeq" id="WP_311019783.1">
    <property type="nucleotide sequence ID" value="NZ_JAUHGG010000003.1"/>
</dbReference>
<name>A0AAW8PXM0_VIBPH</name>
<evidence type="ECO:0000313" key="2">
    <source>
        <dbReference type="EMBL" id="MDS1820992.1"/>
    </source>
</evidence>
<evidence type="ECO:0000313" key="3">
    <source>
        <dbReference type="Proteomes" id="UP001253193"/>
    </source>
</evidence>
<feature type="coiled-coil region" evidence="1">
    <location>
        <begin position="114"/>
        <end position="141"/>
    </location>
</feature>
<feature type="coiled-coil region" evidence="1">
    <location>
        <begin position="192"/>
        <end position="226"/>
    </location>
</feature>